<proteinExistence type="predicted"/>
<accession>A0A1X7LD18</accession>
<evidence type="ECO:0008006" key="3">
    <source>
        <dbReference type="Google" id="ProtNLM"/>
    </source>
</evidence>
<dbReference type="STRING" id="1515439.SAMN06265784_105396"/>
<dbReference type="AlphaFoldDB" id="A0A1X7LD18"/>
<protein>
    <recommendedName>
        <fullName evidence="3">Zinc-or iron-chelating domain-containing protein</fullName>
    </recommendedName>
</protein>
<evidence type="ECO:0000313" key="2">
    <source>
        <dbReference type="Proteomes" id="UP000193228"/>
    </source>
</evidence>
<dbReference type="RefSeq" id="WP_244196059.1">
    <property type="nucleotide sequence ID" value="NZ_FXAT01000005.1"/>
</dbReference>
<gene>
    <name evidence="1" type="ORF">SAMN06265784_105396</name>
</gene>
<name>A0A1X7LD18_9BURK</name>
<keyword evidence="2" id="KW-1185">Reference proteome</keyword>
<reference evidence="2" key="1">
    <citation type="submission" date="2017-04" db="EMBL/GenBank/DDBJ databases">
        <authorList>
            <person name="Varghese N."/>
            <person name="Submissions S."/>
        </authorList>
    </citation>
    <scope>NUCLEOTIDE SEQUENCE [LARGE SCALE GENOMIC DNA]</scope>
    <source>
        <strain evidence="2">LMG 29540</strain>
    </source>
</reference>
<dbReference type="Proteomes" id="UP000193228">
    <property type="component" value="Unassembled WGS sequence"/>
</dbReference>
<dbReference type="EMBL" id="FXAT01000005">
    <property type="protein sequence ID" value="SMG51152.1"/>
    <property type="molecule type" value="Genomic_DNA"/>
</dbReference>
<evidence type="ECO:0000313" key="1">
    <source>
        <dbReference type="EMBL" id="SMG51152.1"/>
    </source>
</evidence>
<organism evidence="1 2">
    <name type="scientific">Paraburkholderia susongensis</name>
    <dbReference type="NCBI Taxonomy" id="1515439"/>
    <lineage>
        <taxon>Bacteria</taxon>
        <taxon>Pseudomonadati</taxon>
        <taxon>Pseudomonadota</taxon>
        <taxon>Betaproteobacteria</taxon>
        <taxon>Burkholderiales</taxon>
        <taxon>Burkholderiaceae</taxon>
        <taxon>Paraburkholderia</taxon>
    </lineage>
</organism>
<sequence length="312" mass="34056">MVNTFSFACSACGQCCNSPPSMTLAELFAHRDLFIGCIAIGRVPRRRPGERLRAGSHEAVLDEADCTAFDAIAGTLLHRAGDNIFSITAQGFDYPSLARCPALADDGRCAIHLHGKPLTCEVVPLDPLVPDGLQNLVLAERGHSAVYLGSACIQEGERDNAALLFAQGRIVDAQARDALMRRRRALEQERVVWTQAVFEALRKDLFDSPAALARIPAGGFLTISIVPALLTLAQSSARCRELCIGYIDSQLALIERSIERALLRRRLDDRPVTQQLRGFANAYRHARAALADEVVSGFFGRSEIGLDDKPLY</sequence>